<keyword evidence="1" id="KW-0238">DNA-binding</keyword>
<dbReference type="AlphaFoldDB" id="A0A2S7VIJ4"/>
<protein>
    <recommendedName>
        <fullName evidence="2">HTH araC/xylS-type domain-containing protein</fullName>
    </recommendedName>
</protein>
<dbReference type="GO" id="GO:0003700">
    <property type="term" value="F:DNA-binding transcription factor activity"/>
    <property type="evidence" value="ECO:0007669"/>
    <property type="project" value="InterPro"/>
</dbReference>
<comment type="caution">
    <text evidence="3">The sequence shown here is derived from an EMBL/GenBank/DDBJ whole genome shotgun (WGS) entry which is preliminary data.</text>
</comment>
<dbReference type="RefSeq" id="WP_105061745.1">
    <property type="nucleotide sequence ID" value="NZ_MSCJ01000003.1"/>
</dbReference>
<dbReference type="PANTHER" id="PTHR47894:SF1">
    <property type="entry name" value="HTH-TYPE TRANSCRIPTIONAL REGULATOR VQSM"/>
    <property type="match status" value="1"/>
</dbReference>
<name>A0A2S7VIJ4_PHOAN</name>
<gene>
    <name evidence="3" type="ORF">BTO08_16670</name>
</gene>
<organism evidence="3 4">
    <name type="scientific">Photobacterium angustum</name>
    <dbReference type="NCBI Taxonomy" id="661"/>
    <lineage>
        <taxon>Bacteria</taxon>
        <taxon>Pseudomonadati</taxon>
        <taxon>Pseudomonadota</taxon>
        <taxon>Gammaproteobacteria</taxon>
        <taxon>Vibrionales</taxon>
        <taxon>Vibrionaceae</taxon>
        <taxon>Photobacterium</taxon>
    </lineage>
</organism>
<dbReference type="Pfam" id="PF12625">
    <property type="entry name" value="Arabinose_bd"/>
    <property type="match status" value="1"/>
</dbReference>
<dbReference type="OrthoDB" id="6396588at2"/>
<dbReference type="PANTHER" id="PTHR47894">
    <property type="entry name" value="HTH-TYPE TRANSCRIPTIONAL REGULATOR GADX"/>
    <property type="match status" value="1"/>
</dbReference>
<dbReference type="InterPro" id="IPR018060">
    <property type="entry name" value="HTH_AraC"/>
</dbReference>
<dbReference type="GO" id="GO:0000976">
    <property type="term" value="F:transcription cis-regulatory region binding"/>
    <property type="evidence" value="ECO:0007669"/>
    <property type="project" value="TreeGrafter"/>
</dbReference>
<dbReference type="EMBL" id="MSCJ01000003">
    <property type="protein sequence ID" value="PQJ61899.1"/>
    <property type="molecule type" value="Genomic_DNA"/>
</dbReference>
<dbReference type="InterPro" id="IPR032687">
    <property type="entry name" value="AraC-type_N"/>
</dbReference>
<evidence type="ECO:0000313" key="3">
    <source>
        <dbReference type="EMBL" id="PQJ61899.1"/>
    </source>
</evidence>
<reference evidence="3 4" key="1">
    <citation type="submission" date="2016-12" db="EMBL/GenBank/DDBJ databases">
        <title>Diversity of luminous bacteria.</title>
        <authorList>
            <person name="Yoshizawa S."/>
            <person name="Kogure K."/>
        </authorList>
    </citation>
    <scope>NUCLEOTIDE SEQUENCE [LARGE SCALE GENOMIC DNA]</scope>
    <source>
        <strain evidence="3 4">LC1-200</strain>
    </source>
</reference>
<proteinExistence type="predicted"/>
<dbReference type="GO" id="GO:0005829">
    <property type="term" value="C:cytosol"/>
    <property type="evidence" value="ECO:0007669"/>
    <property type="project" value="TreeGrafter"/>
</dbReference>
<dbReference type="PROSITE" id="PS01124">
    <property type="entry name" value="HTH_ARAC_FAMILY_2"/>
    <property type="match status" value="1"/>
</dbReference>
<sequence>MKGDHAVMAPWLECHDKIIPARQHIALLLDLLSSRGVNMHYVLRHTGIFYDDLIAQDLQVSPVQFSRLISNVAKLEQFPELSFLFGQQLIPSVFPTTSHILIHAPTVNTLMNNIALYSESYFPLSKLTTQFDDSGVYVFVEDPYGIEASLSSRDRITYFRWLTEYVFTSVISLVNWRADTKLPWSVMVDWLCPQWQEHYHMYWGKVNFNQPMIALHLPKQYLDVILKDSSSTLYKVARKITPIPSCGLLSHIRNVFRQNLVQVPSLNELSEMMLMSPATLKRRLKAHHHTYRSLLGEVNQQHALYLQQMKQWDDHQIAQEMQFFDVSNYRRAIRRWKTS</sequence>
<evidence type="ECO:0000313" key="4">
    <source>
        <dbReference type="Proteomes" id="UP000238730"/>
    </source>
</evidence>
<dbReference type="Gene3D" id="1.10.10.60">
    <property type="entry name" value="Homeodomain-like"/>
    <property type="match status" value="1"/>
</dbReference>
<dbReference type="Proteomes" id="UP000238730">
    <property type="component" value="Unassembled WGS sequence"/>
</dbReference>
<evidence type="ECO:0000256" key="1">
    <source>
        <dbReference type="ARBA" id="ARBA00023125"/>
    </source>
</evidence>
<feature type="domain" description="HTH araC/xylS-type" evidence="2">
    <location>
        <begin position="250"/>
        <end position="339"/>
    </location>
</feature>
<accession>A0A2S7VIJ4</accession>
<evidence type="ECO:0000259" key="2">
    <source>
        <dbReference type="PROSITE" id="PS01124"/>
    </source>
</evidence>